<evidence type="ECO:0000256" key="14">
    <source>
        <dbReference type="PIRSR" id="PIRSR637770-2"/>
    </source>
</evidence>
<keyword evidence="9" id="KW-0418">Kinase</keyword>
<dbReference type="PANTHER" id="PTHR24056:SF0">
    <property type="entry name" value="CYCLIN-DEPENDENT KINASE 7"/>
    <property type="match status" value="1"/>
</dbReference>
<dbReference type="InterPro" id="IPR000719">
    <property type="entry name" value="Prot_kinase_dom"/>
</dbReference>
<dbReference type="Pfam" id="PF00069">
    <property type="entry name" value="Pkinase"/>
    <property type="match status" value="1"/>
</dbReference>
<proteinExistence type="inferred from homology"/>
<keyword evidence="4 16" id="KW-0723">Serine/threonine-protein kinase</keyword>
<keyword evidence="8 14" id="KW-0547">Nucleotide-binding</keyword>
<dbReference type="CDD" id="cd07841">
    <property type="entry name" value="STKc_CDK7"/>
    <property type="match status" value="1"/>
</dbReference>
<accession>A0A507FTZ7</accession>
<dbReference type="InterPro" id="IPR008271">
    <property type="entry name" value="Ser/Thr_kinase_AS"/>
</dbReference>
<feature type="binding site" evidence="15">
    <location>
        <position position="34"/>
    </location>
    <ligand>
        <name>ATP</name>
        <dbReference type="ChEBI" id="CHEBI:30616"/>
    </ligand>
</feature>
<evidence type="ECO:0000256" key="17">
    <source>
        <dbReference type="SAM" id="MobiDB-lite"/>
    </source>
</evidence>
<dbReference type="PROSITE" id="PS50011">
    <property type="entry name" value="PROTEIN_KINASE_DOM"/>
    <property type="match status" value="1"/>
</dbReference>
<gene>
    <name evidence="19" type="ORF">CcCBS67573_g00531</name>
</gene>
<feature type="domain" description="Protein kinase" evidence="18">
    <location>
        <begin position="4"/>
        <end position="286"/>
    </location>
</feature>
<dbReference type="PROSITE" id="PS00108">
    <property type="entry name" value="PROTEIN_KINASE_ST"/>
    <property type="match status" value="1"/>
</dbReference>
<evidence type="ECO:0000256" key="16">
    <source>
        <dbReference type="RuleBase" id="RU000304"/>
    </source>
</evidence>
<dbReference type="InterPro" id="IPR050108">
    <property type="entry name" value="CDK"/>
</dbReference>
<evidence type="ECO:0000256" key="2">
    <source>
        <dbReference type="ARBA" id="ARBA00006485"/>
    </source>
</evidence>
<keyword evidence="10 14" id="KW-0067">ATP-binding</keyword>
<feature type="region of interest" description="Disordered" evidence="17">
    <location>
        <begin position="290"/>
        <end position="333"/>
    </location>
</feature>
<dbReference type="STRING" id="246404.A0A507FTZ7"/>
<dbReference type="Proteomes" id="UP000320333">
    <property type="component" value="Unassembled WGS sequence"/>
</dbReference>
<comment type="caution">
    <text evidence="19">The sequence shown here is derived from an EMBL/GenBank/DDBJ whole genome shotgun (WGS) entry which is preliminary data.</text>
</comment>
<feature type="active site" description="Proton acceptor" evidence="13">
    <location>
        <position position="126"/>
    </location>
</feature>
<name>A0A507FTZ7_9FUNG</name>
<comment type="subcellular location">
    <subcellularLocation>
        <location evidence="1">Nucleus</location>
    </subcellularLocation>
</comment>
<dbReference type="PANTHER" id="PTHR24056">
    <property type="entry name" value="CELL DIVISION PROTEIN KINASE"/>
    <property type="match status" value="1"/>
</dbReference>
<sequence>MDKYQKENKIGEGTYAVVYSGIELSTKRRIAIKKIKLGQFQDGLDPPSIREIKFLKELKHTNVLELIDVFAHKKSMNMILELMDTDLEVIIKNKNVVFNAGDVKSWLLMTLRGTYHCHRNFILHRDLKPNNLFIAADGTLKLGDFGLARDFAGCSKPMTSQVVTRWYRSPELLLRGQYYGHGVDIWAIGCIFAELMLRTPYLAGDSDLGQLQTIFRALGTPTEEDWPGFSDLPDKKNLEFQMFPRTPLKSLFTAAGSDALDLLESMLTYDPLKRISAFDALDHCYFRNAPAPTKPEKLPKNADAPPQPEKNLKRKADDSEDAAVKSKLPRMLF</sequence>
<dbReference type="SMART" id="SM00220">
    <property type="entry name" value="S_TKc"/>
    <property type="match status" value="1"/>
</dbReference>
<dbReference type="InterPro" id="IPR017441">
    <property type="entry name" value="Protein_kinase_ATP_BS"/>
</dbReference>
<dbReference type="FunFam" id="1.10.510.10:FF:000097">
    <property type="entry name" value="Putative cyclin-dependent kinase 7"/>
    <property type="match status" value="1"/>
</dbReference>
<keyword evidence="20" id="KW-1185">Reference proteome</keyword>
<evidence type="ECO:0000256" key="12">
    <source>
        <dbReference type="ARBA" id="ARBA00023306"/>
    </source>
</evidence>
<evidence type="ECO:0000256" key="10">
    <source>
        <dbReference type="ARBA" id="ARBA00022840"/>
    </source>
</evidence>
<feature type="binding site" evidence="14">
    <location>
        <begin position="10"/>
        <end position="18"/>
    </location>
    <ligand>
        <name>ATP</name>
        <dbReference type="ChEBI" id="CHEBI:30616"/>
    </ligand>
</feature>
<dbReference type="Gene3D" id="1.10.510.10">
    <property type="entry name" value="Transferase(Phosphotransferase) domain 1"/>
    <property type="match status" value="1"/>
</dbReference>
<evidence type="ECO:0000313" key="19">
    <source>
        <dbReference type="EMBL" id="TPX78227.1"/>
    </source>
</evidence>
<evidence type="ECO:0000256" key="11">
    <source>
        <dbReference type="ARBA" id="ARBA00023242"/>
    </source>
</evidence>
<keyword evidence="5" id="KW-0597">Phosphoprotein</keyword>
<dbReference type="GO" id="GO:0032968">
    <property type="term" value="P:positive regulation of transcription elongation by RNA polymerase II"/>
    <property type="evidence" value="ECO:0007669"/>
    <property type="project" value="UniProtKB-ARBA"/>
</dbReference>
<feature type="binding site" evidence="14">
    <location>
        <position position="33"/>
    </location>
    <ligand>
        <name>ATP</name>
        <dbReference type="ChEBI" id="CHEBI:30616"/>
    </ligand>
</feature>
<keyword evidence="7" id="KW-0808">Transferase</keyword>
<dbReference type="GO" id="GO:0051301">
    <property type="term" value="P:cell division"/>
    <property type="evidence" value="ECO:0007669"/>
    <property type="project" value="UniProtKB-KW"/>
</dbReference>
<evidence type="ECO:0000256" key="9">
    <source>
        <dbReference type="ARBA" id="ARBA00022777"/>
    </source>
</evidence>
<evidence type="ECO:0000256" key="7">
    <source>
        <dbReference type="ARBA" id="ARBA00022679"/>
    </source>
</evidence>
<dbReference type="Gene3D" id="3.30.200.20">
    <property type="entry name" value="Phosphorylase Kinase, domain 1"/>
    <property type="match status" value="1"/>
</dbReference>
<dbReference type="OrthoDB" id="1732493at2759"/>
<keyword evidence="12" id="KW-0131">Cell cycle</keyword>
<dbReference type="GO" id="GO:0008353">
    <property type="term" value="F:RNA polymerase II CTD heptapeptide repeat kinase activity"/>
    <property type="evidence" value="ECO:0007669"/>
    <property type="project" value="UniProtKB-EC"/>
</dbReference>
<dbReference type="FunFam" id="3.30.200.20:FF:000554">
    <property type="entry name" value="CMGC/CDK/CDK7 protein kinase"/>
    <property type="match status" value="1"/>
</dbReference>
<dbReference type="GO" id="GO:0005524">
    <property type="term" value="F:ATP binding"/>
    <property type="evidence" value="ECO:0007669"/>
    <property type="project" value="UniProtKB-UniRule"/>
</dbReference>
<evidence type="ECO:0000256" key="8">
    <source>
        <dbReference type="ARBA" id="ARBA00022741"/>
    </source>
</evidence>
<dbReference type="GO" id="GO:0004693">
    <property type="term" value="F:cyclin-dependent protein serine/threonine kinase activity"/>
    <property type="evidence" value="ECO:0007669"/>
    <property type="project" value="TreeGrafter"/>
</dbReference>
<evidence type="ECO:0000256" key="5">
    <source>
        <dbReference type="ARBA" id="ARBA00022553"/>
    </source>
</evidence>
<dbReference type="EMBL" id="QEAP01000007">
    <property type="protein sequence ID" value="TPX78227.1"/>
    <property type="molecule type" value="Genomic_DNA"/>
</dbReference>
<dbReference type="EC" id="2.7.11.23" evidence="3"/>
<evidence type="ECO:0000256" key="4">
    <source>
        <dbReference type="ARBA" id="ARBA00022527"/>
    </source>
</evidence>
<organism evidence="19 20">
    <name type="scientific">Chytriomyces confervae</name>
    <dbReference type="NCBI Taxonomy" id="246404"/>
    <lineage>
        <taxon>Eukaryota</taxon>
        <taxon>Fungi</taxon>
        <taxon>Fungi incertae sedis</taxon>
        <taxon>Chytridiomycota</taxon>
        <taxon>Chytridiomycota incertae sedis</taxon>
        <taxon>Chytridiomycetes</taxon>
        <taxon>Chytridiales</taxon>
        <taxon>Chytriomycetaceae</taxon>
        <taxon>Chytriomyces</taxon>
    </lineage>
</organism>
<evidence type="ECO:0000256" key="3">
    <source>
        <dbReference type="ARBA" id="ARBA00012409"/>
    </source>
</evidence>
<dbReference type="GO" id="GO:0070985">
    <property type="term" value="C:transcription factor TFIIK complex"/>
    <property type="evidence" value="ECO:0007669"/>
    <property type="project" value="InterPro"/>
</dbReference>
<evidence type="ECO:0000313" key="20">
    <source>
        <dbReference type="Proteomes" id="UP000320333"/>
    </source>
</evidence>
<dbReference type="PROSITE" id="PS00107">
    <property type="entry name" value="PROTEIN_KINASE_ATP"/>
    <property type="match status" value="1"/>
</dbReference>
<evidence type="ECO:0000256" key="15">
    <source>
        <dbReference type="PROSITE-ProRule" id="PRU10141"/>
    </source>
</evidence>
<dbReference type="SUPFAM" id="SSF56112">
    <property type="entry name" value="Protein kinase-like (PK-like)"/>
    <property type="match status" value="1"/>
</dbReference>
<keyword evidence="11" id="KW-0539">Nucleus</keyword>
<dbReference type="InterPro" id="IPR037770">
    <property type="entry name" value="CDK7"/>
</dbReference>
<evidence type="ECO:0000256" key="1">
    <source>
        <dbReference type="ARBA" id="ARBA00004123"/>
    </source>
</evidence>
<evidence type="ECO:0000256" key="13">
    <source>
        <dbReference type="PIRSR" id="PIRSR637770-1"/>
    </source>
</evidence>
<keyword evidence="6" id="KW-0132">Cell division</keyword>
<reference evidence="19 20" key="1">
    <citation type="journal article" date="2019" name="Sci. Rep.">
        <title>Comparative genomics of chytrid fungi reveal insights into the obligate biotrophic and pathogenic lifestyle of Synchytrium endobioticum.</title>
        <authorList>
            <person name="van de Vossenberg B.T.L.H."/>
            <person name="Warris S."/>
            <person name="Nguyen H.D.T."/>
            <person name="van Gent-Pelzer M.P.E."/>
            <person name="Joly D.L."/>
            <person name="van de Geest H.C."/>
            <person name="Bonants P.J.M."/>
            <person name="Smith D.S."/>
            <person name="Levesque C.A."/>
            <person name="van der Lee T.A.J."/>
        </authorList>
    </citation>
    <scope>NUCLEOTIDE SEQUENCE [LARGE SCALE GENOMIC DNA]</scope>
    <source>
        <strain evidence="19 20">CBS 675.73</strain>
    </source>
</reference>
<dbReference type="GO" id="GO:0005737">
    <property type="term" value="C:cytoplasm"/>
    <property type="evidence" value="ECO:0007669"/>
    <property type="project" value="TreeGrafter"/>
</dbReference>
<dbReference type="AlphaFoldDB" id="A0A507FTZ7"/>
<protein>
    <recommendedName>
        <fullName evidence="3">[RNA-polymerase]-subunit kinase</fullName>
        <ecNumber evidence="3">2.7.11.23</ecNumber>
    </recommendedName>
</protein>
<comment type="similarity">
    <text evidence="2">Belongs to the protein kinase superfamily. CMGC Ser/Thr protein kinase family. CDC2/CDKX subfamily.</text>
</comment>
<evidence type="ECO:0000259" key="18">
    <source>
        <dbReference type="PROSITE" id="PS50011"/>
    </source>
</evidence>
<evidence type="ECO:0000256" key="6">
    <source>
        <dbReference type="ARBA" id="ARBA00022618"/>
    </source>
</evidence>
<dbReference type="InterPro" id="IPR011009">
    <property type="entry name" value="Kinase-like_dom_sf"/>
</dbReference>